<keyword evidence="3" id="KW-1185">Reference proteome</keyword>
<sequence length="189" mass="21920">MKKSSFWTFVFSLFPGAGHMYLGLMKKGASLMLLFCLTIALSGFLNLSFLLILLPVIWFYSFFDAMNLRNVPYEERMAREDHFLFDMDGLLNKDWKVVLKRRHLLVGIICIFFGAWILFQNIVGPYLYQLSEIMPWLYHLINSLPTILVATAIILLGIYLVTGGKKKYTVHEQDDQDYVEYGGDDHDTK</sequence>
<evidence type="ECO:0000256" key="1">
    <source>
        <dbReference type="SAM" id="Phobius"/>
    </source>
</evidence>
<keyword evidence="1" id="KW-1133">Transmembrane helix</keyword>
<evidence type="ECO:0000313" key="2">
    <source>
        <dbReference type="EMBL" id="MCG4611591.1"/>
    </source>
</evidence>
<dbReference type="EMBL" id="JAKNHQ010000018">
    <property type="protein sequence ID" value="MCG4611591.1"/>
    <property type="molecule type" value="Genomic_DNA"/>
</dbReference>
<proteinExistence type="predicted"/>
<evidence type="ECO:0008006" key="4">
    <source>
        <dbReference type="Google" id="ProtNLM"/>
    </source>
</evidence>
<feature type="transmembrane region" description="Helical" evidence="1">
    <location>
        <begin position="104"/>
        <end position="128"/>
    </location>
</feature>
<dbReference type="RefSeq" id="WP_087235250.1">
    <property type="nucleotide sequence ID" value="NZ_JAKNHQ010000018.1"/>
</dbReference>
<evidence type="ECO:0000313" key="3">
    <source>
        <dbReference type="Proteomes" id="UP001298681"/>
    </source>
</evidence>
<protein>
    <recommendedName>
        <fullName evidence="4">TM2 domain-containing protein</fullName>
    </recommendedName>
</protein>
<dbReference type="Proteomes" id="UP001298681">
    <property type="component" value="Unassembled WGS sequence"/>
</dbReference>
<accession>A0ABS9ML90</accession>
<feature type="transmembrane region" description="Helical" evidence="1">
    <location>
        <begin position="6"/>
        <end position="24"/>
    </location>
</feature>
<organism evidence="2 3">
    <name type="scientific">Anaeromassilibacillus senegalensis</name>
    <dbReference type="NCBI Taxonomy" id="1673717"/>
    <lineage>
        <taxon>Bacteria</taxon>
        <taxon>Bacillati</taxon>
        <taxon>Bacillota</taxon>
        <taxon>Clostridia</taxon>
        <taxon>Eubacteriales</taxon>
        <taxon>Acutalibacteraceae</taxon>
        <taxon>Anaeromassilibacillus</taxon>
    </lineage>
</organism>
<keyword evidence="1" id="KW-0472">Membrane</keyword>
<keyword evidence="1" id="KW-0812">Transmembrane</keyword>
<name>A0ABS9ML90_9FIRM</name>
<reference evidence="2 3" key="1">
    <citation type="submission" date="2022-01" db="EMBL/GenBank/DDBJ databases">
        <title>Collection of gut derived symbiotic bacterial strains cultured from healthy donors.</title>
        <authorList>
            <person name="Lin H."/>
            <person name="Kohout C."/>
            <person name="Waligurski E."/>
            <person name="Pamer E.G."/>
        </authorList>
    </citation>
    <scope>NUCLEOTIDE SEQUENCE [LARGE SCALE GENOMIC DNA]</scope>
    <source>
        <strain evidence="2 3">DFI.7.58</strain>
    </source>
</reference>
<feature type="transmembrane region" description="Helical" evidence="1">
    <location>
        <begin position="31"/>
        <end position="60"/>
    </location>
</feature>
<feature type="transmembrane region" description="Helical" evidence="1">
    <location>
        <begin position="140"/>
        <end position="161"/>
    </location>
</feature>
<comment type="caution">
    <text evidence="2">The sequence shown here is derived from an EMBL/GenBank/DDBJ whole genome shotgun (WGS) entry which is preliminary data.</text>
</comment>
<gene>
    <name evidence="2" type="ORF">L0P57_11715</name>
</gene>